<feature type="repeat" description="ANK" evidence="3">
    <location>
        <begin position="273"/>
        <end position="305"/>
    </location>
</feature>
<dbReference type="Gene3D" id="1.10.750.20">
    <property type="entry name" value="SOCS box"/>
    <property type="match status" value="1"/>
</dbReference>
<organism evidence="6 7">
    <name type="scientific">Saccoglossus kowalevskii</name>
    <name type="common">Acorn worm</name>
    <dbReference type="NCBI Taxonomy" id="10224"/>
    <lineage>
        <taxon>Eukaryota</taxon>
        <taxon>Metazoa</taxon>
        <taxon>Hemichordata</taxon>
        <taxon>Enteropneusta</taxon>
        <taxon>Harrimaniidae</taxon>
        <taxon>Saccoglossus</taxon>
    </lineage>
</organism>
<sequence>MGHSWSDFAGSSPNTASSGGADGIDETLDLSLNSNVLTEIYKYTMEGKSDEVNDLLKKCPYVDLNQVAYVHTFSLHPLPFSGRVGRTPVFVLHAAAALKRRDIMHLLLQHGADPNVTDIAGQTALHLSTMPCPGSQYCLLPASNESKDLVSLLCSNGANVHSKDIMLRSAVHKTAMYGLLSCMLFLINEGSDADARDCDDVTPLMLAAESGQLKTMRALLKRGANVRARTKSNQTVLHHAAMLSTGLRRYRSKLSAVSILMEHDVDVNAQDDAGQTPLHIAAKRRDYSVIRYLIKYGADLGIRTRQGRTPFYEFLDGLNLKLTSNAVDVHMALILFLQDTARPGPFTDSEGVTPSCFAEDAIVSEFQQKVIDILLESEKSTFSLQFLCRLTIRRALTQHRMDRVNDLPLPTSLREYINSTTASWVTGDLLELFSEEVRQQLRL</sequence>
<dbReference type="PANTHER" id="PTHR24189">
    <property type="entry name" value="MYOTROPHIN"/>
    <property type="match status" value="1"/>
</dbReference>
<dbReference type="Pfam" id="PF13857">
    <property type="entry name" value="Ank_5"/>
    <property type="match status" value="1"/>
</dbReference>
<dbReference type="InterPro" id="IPR001496">
    <property type="entry name" value="SOCS_box"/>
</dbReference>
<evidence type="ECO:0000313" key="6">
    <source>
        <dbReference type="Proteomes" id="UP000694865"/>
    </source>
</evidence>
<name>A0ABM0MJN3_SACKO</name>
<dbReference type="PROSITE" id="PS50088">
    <property type="entry name" value="ANK_REPEAT"/>
    <property type="match status" value="3"/>
</dbReference>
<dbReference type="InterPro" id="IPR050745">
    <property type="entry name" value="Multifunctional_regulatory"/>
</dbReference>
<keyword evidence="2 3" id="KW-0040">ANK repeat</keyword>
<feature type="compositionally biased region" description="Polar residues" evidence="4">
    <location>
        <begin position="9"/>
        <end position="18"/>
    </location>
</feature>
<dbReference type="SMART" id="SM00248">
    <property type="entry name" value="ANK"/>
    <property type="match status" value="6"/>
</dbReference>
<dbReference type="PROSITE" id="PS50225">
    <property type="entry name" value="SOCS"/>
    <property type="match status" value="1"/>
</dbReference>
<dbReference type="SMART" id="SM00253">
    <property type="entry name" value="SOCS"/>
    <property type="match status" value="1"/>
</dbReference>
<dbReference type="InterPro" id="IPR036770">
    <property type="entry name" value="Ankyrin_rpt-contain_sf"/>
</dbReference>
<dbReference type="PANTHER" id="PTHR24189:SF50">
    <property type="entry name" value="ANKYRIN REPEAT AND SOCS BOX PROTEIN 2"/>
    <property type="match status" value="1"/>
</dbReference>
<dbReference type="SUPFAM" id="SSF48403">
    <property type="entry name" value="Ankyrin repeat"/>
    <property type="match status" value="1"/>
</dbReference>
<feature type="repeat" description="ANK" evidence="3">
    <location>
        <begin position="199"/>
        <end position="231"/>
    </location>
</feature>
<proteinExistence type="predicted"/>
<feature type="repeat" description="ANK" evidence="3">
    <location>
        <begin position="92"/>
        <end position="119"/>
    </location>
</feature>
<dbReference type="RefSeq" id="XP_006820224.1">
    <property type="nucleotide sequence ID" value="XM_006820161.1"/>
</dbReference>
<dbReference type="InterPro" id="IPR002110">
    <property type="entry name" value="Ankyrin_rpt"/>
</dbReference>
<reference evidence="7" key="1">
    <citation type="submission" date="2025-08" db="UniProtKB">
        <authorList>
            <consortium name="RefSeq"/>
        </authorList>
    </citation>
    <scope>IDENTIFICATION</scope>
    <source>
        <tissue evidence="7">Testes</tissue>
    </source>
</reference>
<dbReference type="SUPFAM" id="SSF158235">
    <property type="entry name" value="SOCS box-like"/>
    <property type="match status" value="1"/>
</dbReference>
<dbReference type="Pfam" id="PF12796">
    <property type="entry name" value="Ank_2"/>
    <property type="match status" value="1"/>
</dbReference>
<accession>A0ABM0MJN3</accession>
<evidence type="ECO:0000256" key="4">
    <source>
        <dbReference type="SAM" id="MobiDB-lite"/>
    </source>
</evidence>
<dbReference type="GeneID" id="102803816"/>
<dbReference type="Proteomes" id="UP000694865">
    <property type="component" value="Unplaced"/>
</dbReference>
<feature type="domain" description="SOCS box" evidence="5">
    <location>
        <begin position="370"/>
        <end position="423"/>
    </location>
</feature>
<dbReference type="Gene3D" id="1.25.40.20">
    <property type="entry name" value="Ankyrin repeat-containing domain"/>
    <property type="match status" value="1"/>
</dbReference>
<dbReference type="SMART" id="SM00969">
    <property type="entry name" value="SOCS_box"/>
    <property type="match status" value="1"/>
</dbReference>
<dbReference type="Pfam" id="PF07525">
    <property type="entry name" value="SOCS_box"/>
    <property type="match status" value="1"/>
</dbReference>
<dbReference type="CDD" id="cd03587">
    <property type="entry name" value="SOCS"/>
    <property type="match status" value="1"/>
</dbReference>
<feature type="region of interest" description="Disordered" evidence="4">
    <location>
        <begin position="1"/>
        <end position="22"/>
    </location>
</feature>
<evidence type="ECO:0000256" key="3">
    <source>
        <dbReference type="PROSITE-ProRule" id="PRU00023"/>
    </source>
</evidence>
<protein>
    <submittedName>
        <fullName evidence="7">Ankyrin repeat domain-containing protein 61-like</fullName>
    </submittedName>
</protein>
<evidence type="ECO:0000313" key="7">
    <source>
        <dbReference type="RefSeq" id="XP_006820224.1"/>
    </source>
</evidence>
<gene>
    <name evidence="7" type="primary">LOC102803816</name>
</gene>
<evidence type="ECO:0000256" key="1">
    <source>
        <dbReference type="ARBA" id="ARBA00022737"/>
    </source>
</evidence>
<dbReference type="Pfam" id="PF13637">
    <property type="entry name" value="Ank_4"/>
    <property type="match status" value="1"/>
</dbReference>
<dbReference type="PROSITE" id="PS50297">
    <property type="entry name" value="ANK_REP_REGION"/>
    <property type="match status" value="3"/>
</dbReference>
<keyword evidence="1" id="KW-0677">Repeat</keyword>
<dbReference type="InterPro" id="IPR036036">
    <property type="entry name" value="SOCS_box-like_dom_sf"/>
</dbReference>
<evidence type="ECO:0000259" key="5">
    <source>
        <dbReference type="PROSITE" id="PS50225"/>
    </source>
</evidence>
<evidence type="ECO:0000256" key="2">
    <source>
        <dbReference type="ARBA" id="ARBA00023043"/>
    </source>
</evidence>
<keyword evidence="6" id="KW-1185">Reference proteome</keyword>